<dbReference type="SUPFAM" id="SSF46785">
    <property type="entry name" value="Winged helix' DNA-binding domain"/>
    <property type="match status" value="1"/>
</dbReference>
<reference evidence="5 6" key="1">
    <citation type="submission" date="2017-04" db="EMBL/GenBank/DDBJ databases">
        <title>The whole genome sequencing and assembly of Halobacillus mangrovi strain.</title>
        <authorList>
            <person name="Lee S.-J."/>
            <person name="Park M.-K."/>
            <person name="Kim J.-Y."/>
            <person name="Lee Y.-J."/>
            <person name="Yi H."/>
            <person name="Bahn Y.-S."/>
            <person name="Kim J.F."/>
            <person name="Lee D.-W."/>
        </authorList>
    </citation>
    <scope>NUCLEOTIDE SEQUENCE [LARGE SCALE GENOMIC DNA]</scope>
    <source>
        <strain evidence="5 6">KTB 131</strain>
    </source>
</reference>
<accession>A0A1W6A0N3</accession>
<dbReference type="PANTHER" id="PTHR33154">
    <property type="entry name" value="TRANSCRIPTIONAL REGULATOR, ARSR FAMILY"/>
    <property type="match status" value="1"/>
</dbReference>
<dbReference type="EMBL" id="CP020772">
    <property type="protein sequence ID" value="ARI79054.1"/>
    <property type="molecule type" value="Genomic_DNA"/>
</dbReference>
<dbReference type="Pfam" id="PF01022">
    <property type="entry name" value="HTH_5"/>
    <property type="match status" value="1"/>
</dbReference>
<protein>
    <submittedName>
        <fullName evidence="5">Transcriptional regulator</fullName>
    </submittedName>
</protein>
<dbReference type="OrthoDB" id="2646147at2"/>
<dbReference type="InterPro" id="IPR051081">
    <property type="entry name" value="HTH_MetalResp_TranReg"/>
</dbReference>
<dbReference type="Proteomes" id="UP000192527">
    <property type="component" value="Chromosome"/>
</dbReference>
<sequence length="348" mass="40499">MELFSTSTKGRETYRIELKQSLLWEAALGLAAITNDALIQTLEYPKENWEEIRNSLSPSLEAEVQYVREKNTWKTLLQLLHQKDFQTMKEFRSYIKDLPSNDLRFISIPYFGESYQHKRRQAAQGSIEAVRELQKLTNENAFFPEYISFICDTDVGKLKNHLVEVMEGWLGTVIQPNQEEMSRLLARDVESKKAMEEKLEAEAFVEWATNGITYRPEPSVYKVMLIPQYIYRPWNVEADIEGAKVFYYPVANESIQPNDPYVPNQMLVQKYKALGDETRLRILKLLNEKSMTLQELTEKLEMGKTTVHHHLKLLKLARLVAAPSSRYELNVQALTTLPKELNVFLEND</sequence>
<keyword evidence="6" id="KW-1185">Reference proteome</keyword>
<dbReference type="Gene3D" id="1.10.10.10">
    <property type="entry name" value="Winged helix-like DNA-binding domain superfamily/Winged helix DNA-binding domain"/>
    <property type="match status" value="1"/>
</dbReference>
<dbReference type="SMART" id="SM00418">
    <property type="entry name" value="HTH_ARSR"/>
    <property type="match status" value="1"/>
</dbReference>
<evidence type="ECO:0000256" key="2">
    <source>
        <dbReference type="ARBA" id="ARBA00023125"/>
    </source>
</evidence>
<keyword evidence="2" id="KW-0238">DNA-binding</keyword>
<dbReference type="GO" id="GO:0003700">
    <property type="term" value="F:DNA-binding transcription factor activity"/>
    <property type="evidence" value="ECO:0007669"/>
    <property type="project" value="InterPro"/>
</dbReference>
<dbReference type="KEGG" id="hmn:HM131_20460"/>
<dbReference type="PROSITE" id="PS50987">
    <property type="entry name" value="HTH_ARSR_2"/>
    <property type="match status" value="1"/>
</dbReference>
<evidence type="ECO:0000256" key="3">
    <source>
        <dbReference type="ARBA" id="ARBA00023163"/>
    </source>
</evidence>
<gene>
    <name evidence="5" type="ORF">HM131_20460</name>
</gene>
<dbReference type="PRINTS" id="PR00778">
    <property type="entry name" value="HTHARSR"/>
</dbReference>
<evidence type="ECO:0000259" key="4">
    <source>
        <dbReference type="PROSITE" id="PS50987"/>
    </source>
</evidence>
<dbReference type="CDD" id="cd00090">
    <property type="entry name" value="HTH_ARSR"/>
    <property type="match status" value="1"/>
</dbReference>
<evidence type="ECO:0000313" key="6">
    <source>
        <dbReference type="Proteomes" id="UP000192527"/>
    </source>
</evidence>
<dbReference type="GO" id="GO:0003677">
    <property type="term" value="F:DNA binding"/>
    <property type="evidence" value="ECO:0007669"/>
    <property type="project" value="UniProtKB-KW"/>
</dbReference>
<evidence type="ECO:0000256" key="1">
    <source>
        <dbReference type="ARBA" id="ARBA00023015"/>
    </source>
</evidence>
<name>A0A1W6A0N3_9BACI</name>
<dbReference type="RefSeq" id="WP_085031712.1">
    <property type="nucleotide sequence ID" value="NZ_CP020772.1"/>
</dbReference>
<dbReference type="PANTHER" id="PTHR33154:SF18">
    <property type="entry name" value="ARSENICAL RESISTANCE OPERON REPRESSOR"/>
    <property type="match status" value="1"/>
</dbReference>
<evidence type="ECO:0000313" key="5">
    <source>
        <dbReference type="EMBL" id="ARI79054.1"/>
    </source>
</evidence>
<feature type="domain" description="HTH arsR-type" evidence="4">
    <location>
        <begin position="259"/>
        <end position="348"/>
    </location>
</feature>
<dbReference type="InterPro" id="IPR011991">
    <property type="entry name" value="ArsR-like_HTH"/>
</dbReference>
<dbReference type="InterPro" id="IPR036390">
    <property type="entry name" value="WH_DNA-bd_sf"/>
</dbReference>
<keyword evidence="1" id="KW-0805">Transcription regulation</keyword>
<keyword evidence="3" id="KW-0804">Transcription</keyword>
<proteinExistence type="predicted"/>
<dbReference type="InterPro" id="IPR001845">
    <property type="entry name" value="HTH_ArsR_DNA-bd_dom"/>
</dbReference>
<dbReference type="InterPro" id="IPR036388">
    <property type="entry name" value="WH-like_DNA-bd_sf"/>
</dbReference>
<dbReference type="STRING" id="402384.HM131_20460"/>
<organism evidence="5 6">
    <name type="scientific">Halobacillus mangrovi</name>
    <dbReference type="NCBI Taxonomy" id="402384"/>
    <lineage>
        <taxon>Bacteria</taxon>
        <taxon>Bacillati</taxon>
        <taxon>Bacillota</taxon>
        <taxon>Bacilli</taxon>
        <taxon>Bacillales</taxon>
        <taxon>Bacillaceae</taxon>
        <taxon>Halobacillus</taxon>
    </lineage>
</organism>
<dbReference type="AlphaFoldDB" id="A0A1W6A0N3"/>